<dbReference type="EMBL" id="FOFS01000001">
    <property type="protein sequence ID" value="SEP63728.1"/>
    <property type="molecule type" value="Genomic_DNA"/>
</dbReference>
<reference evidence="1 2" key="1">
    <citation type="submission" date="2016-10" db="EMBL/GenBank/DDBJ databases">
        <authorList>
            <person name="de Groot N.N."/>
        </authorList>
    </citation>
    <scope>NUCLEOTIDE SEQUENCE [LARGE SCALE GENOMIC DNA]</scope>
    <source>
        <strain evidence="1 2">DSM 25927</strain>
    </source>
</reference>
<dbReference type="Proteomes" id="UP000199233">
    <property type="component" value="Unassembled WGS sequence"/>
</dbReference>
<dbReference type="RefSeq" id="WP_143068785.1">
    <property type="nucleotide sequence ID" value="NZ_FOFS01000001.1"/>
</dbReference>
<protein>
    <submittedName>
        <fullName evidence="1">Uncharacterized protein</fullName>
    </submittedName>
</protein>
<dbReference type="STRING" id="489703.SAMN04488038_10138"/>
<name>A0A1H8ZJ23_9GAMM</name>
<keyword evidence="2" id="KW-1185">Reference proteome</keyword>
<organism evidence="1 2">
    <name type="scientific">Solimonas aquatica</name>
    <dbReference type="NCBI Taxonomy" id="489703"/>
    <lineage>
        <taxon>Bacteria</taxon>
        <taxon>Pseudomonadati</taxon>
        <taxon>Pseudomonadota</taxon>
        <taxon>Gammaproteobacteria</taxon>
        <taxon>Nevskiales</taxon>
        <taxon>Nevskiaceae</taxon>
        <taxon>Solimonas</taxon>
    </lineage>
</organism>
<sequence length="466" mass="48936">MPAPTTLSAYWSAELARLDAALLAQRAALANAQATQQSAQNDYTQTGDALDAARKAVDAARKALGGIAMPADSDPLLQQMRDAVLQARVQAALYVQRETALRDAQALCLRLGARLDALQARRSAAQAARDAEDKARAQRQDWISSAGSGALKDVPAQAAALIAGVGAAAKAKIEADFPGNADPKFDLLTRVRARRQLGAKLLTLSRDDTSEAQRQQRLKAEACGRDSDKTAGLKLAFEQAVAALQNLALAPPRLARDEEVLTALAARSTSPLTAAQAKLFKADGDAALRGEREAALKLLKDRDEAQAALLDAQSAYGRALRAAQIAKPDASEAALIAADAALKTLHDKIDPAQTTLNNAVTALAPKLALLRSWFAAASDALWDPLDTLDAALDELDAFKKLVPATLISNLSAAEAALAGNLDAVSAEQRGLDLLTQGLGESADALRRETELSTRRAGSIARFVAAV</sequence>
<evidence type="ECO:0000313" key="2">
    <source>
        <dbReference type="Proteomes" id="UP000199233"/>
    </source>
</evidence>
<gene>
    <name evidence="1" type="ORF">SAMN04488038_10138</name>
</gene>
<dbReference type="AlphaFoldDB" id="A0A1H8ZJ23"/>
<proteinExistence type="predicted"/>
<accession>A0A1H8ZJ23</accession>
<evidence type="ECO:0000313" key="1">
    <source>
        <dbReference type="EMBL" id="SEP63728.1"/>
    </source>
</evidence>